<gene>
    <name evidence="7" type="ORF">MES5069_310067</name>
</gene>
<dbReference type="PANTHER" id="PTHR42852">
    <property type="entry name" value="THIOL:DISULFIDE INTERCHANGE PROTEIN DSBE"/>
    <property type="match status" value="1"/>
</dbReference>
<dbReference type="SUPFAM" id="SSF52833">
    <property type="entry name" value="Thioredoxin-like"/>
    <property type="match status" value="1"/>
</dbReference>
<evidence type="ECO:0000256" key="5">
    <source>
        <dbReference type="SAM" id="MobiDB-lite"/>
    </source>
</evidence>
<proteinExistence type="predicted"/>
<dbReference type="InterPro" id="IPR013766">
    <property type="entry name" value="Thioredoxin_domain"/>
</dbReference>
<keyword evidence="4" id="KW-0676">Redox-active center</keyword>
<dbReference type="Gene3D" id="3.40.30.10">
    <property type="entry name" value="Glutaredoxin"/>
    <property type="match status" value="1"/>
</dbReference>
<comment type="caution">
    <text evidence="7">The sequence shown here is derived from an EMBL/GenBank/DDBJ whole genome shotgun (WGS) entry which is preliminary data.</text>
</comment>
<organism evidence="7 8">
    <name type="scientific">Mesorhizobium escarrei</name>
    <dbReference type="NCBI Taxonomy" id="666018"/>
    <lineage>
        <taxon>Bacteria</taxon>
        <taxon>Pseudomonadati</taxon>
        <taxon>Pseudomonadota</taxon>
        <taxon>Alphaproteobacteria</taxon>
        <taxon>Hyphomicrobiales</taxon>
        <taxon>Phyllobacteriaceae</taxon>
        <taxon>Mesorhizobium</taxon>
    </lineage>
</organism>
<keyword evidence="3" id="KW-1015">Disulfide bond</keyword>
<reference evidence="7 8" key="1">
    <citation type="submission" date="2022-03" db="EMBL/GenBank/DDBJ databases">
        <authorList>
            <person name="Brunel B."/>
        </authorList>
    </citation>
    <scope>NUCLEOTIDE SEQUENCE [LARGE SCALE GENOMIC DNA]</scope>
    <source>
        <strain evidence="7">STM5069sample</strain>
    </source>
</reference>
<evidence type="ECO:0000259" key="6">
    <source>
        <dbReference type="PROSITE" id="PS51352"/>
    </source>
</evidence>
<dbReference type="Proteomes" id="UP001153050">
    <property type="component" value="Unassembled WGS sequence"/>
</dbReference>
<accession>A0ABM9DZV3</accession>
<dbReference type="CDD" id="cd02966">
    <property type="entry name" value="TlpA_like_family"/>
    <property type="match status" value="1"/>
</dbReference>
<evidence type="ECO:0000313" key="7">
    <source>
        <dbReference type="EMBL" id="CAH2402331.1"/>
    </source>
</evidence>
<evidence type="ECO:0000256" key="1">
    <source>
        <dbReference type="ARBA" id="ARBA00004196"/>
    </source>
</evidence>
<sequence>MVLQMESPAPSIQVETWLRGEALTSFQPGKVYIVEFWATWCEPCVNAMHHLMQLQERYKDSGVEIVAVAAHEHAPTAVEARTKLDAWLTEKCSNLSYRIAFDHTGAMNKLWMEPSLSVVIPTSFVVDRDGHIAFIGYPMHLDEVLPKVLNGSWRTSDQAKSVDPKRIATNQPIAREQA</sequence>
<dbReference type="Pfam" id="PF08534">
    <property type="entry name" value="Redoxin"/>
    <property type="match status" value="1"/>
</dbReference>
<keyword evidence="2" id="KW-0201">Cytochrome c-type biogenesis</keyword>
<evidence type="ECO:0000256" key="3">
    <source>
        <dbReference type="ARBA" id="ARBA00023157"/>
    </source>
</evidence>
<protein>
    <recommendedName>
        <fullName evidence="6">Thioredoxin domain-containing protein</fullName>
    </recommendedName>
</protein>
<feature type="domain" description="Thioredoxin" evidence="6">
    <location>
        <begin position="3"/>
        <end position="154"/>
    </location>
</feature>
<evidence type="ECO:0000256" key="2">
    <source>
        <dbReference type="ARBA" id="ARBA00022748"/>
    </source>
</evidence>
<dbReference type="InterPro" id="IPR013740">
    <property type="entry name" value="Redoxin"/>
</dbReference>
<name>A0ABM9DZV3_9HYPH</name>
<comment type="subcellular location">
    <subcellularLocation>
        <location evidence="1">Cell envelope</location>
    </subcellularLocation>
</comment>
<dbReference type="InterPro" id="IPR050553">
    <property type="entry name" value="Thioredoxin_ResA/DsbE_sf"/>
</dbReference>
<evidence type="ECO:0000256" key="4">
    <source>
        <dbReference type="ARBA" id="ARBA00023284"/>
    </source>
</evidence>
<feature type="region of interest" description="Disordered" evidence="5">
    <location>
        <begin position="159"/>
        <end position="178"/>
    </location>
</feature>
<keyword evidence="8" id="KW-1185">Reference proteome</keyword>
<evidence type="ECO:0000313" key="8">
    <source>
        <dbReference type="Proteomes" id="UP001153050"/>
    </source>
</evidence>
<dbReference type="PROSITE" id="PS51352">
    <property type="entry name" value="THIOREDOXIN_2"/>
    <property type="match status" value="1"/>
</dbReference>
<dbReference type="PANTHER" id="PTHR42852:SF6">
    <property type="entry name" value="THIOL:DISULFIDE INTERCHANGE PROTEIN DSBE"/>
    <property type="match status" value="1"/>
</dbReference>
<dbReference type="InterPro" id="IPR036249">
    <property type="entry name" value="Thioredoxin-like_sf"/>
</dbReference>
<dbReference type="EMBL" id="CAKXZT010000126">
    <property type="protein sequence ID" value="CAH2402331.1"/>
    <property type="molecule type" value="Genomic_DNA"/>
</dbReference>